<dbReference type="FunFam" id="2.130.10.10:FF:001614">
    <property type="entry name" value="WD repeat protein"/>
    <property type="match status" value="1"/>
</dbReference>
<dbReference type="PROSITE" id="PS50888">
    <property type="entry name" value="BHLH"/>
    <property type="match status" value="1"/>
</dbReference>
<dbReference type="Gene3D" id="2.130.10.10">
    <property type="entry name" value="YVTN repeat-like/Quinoprotein amine dehydrogenase"/>
    <property type="match status" value="2"/>
</dbReference>
<dbReference type="SMART" id="SM00353">
    <property type="entry name" value="HLH"/>
    <property type="match status" value="1"/>
</dbReference>
<feature type="compositionally biased region" description="Low complexity" evidence="4">
    <location>
        <begin position="43"/>
        <end position="59"/>
    </location>
</feature>
<dbReference type="CDD" id="cd17041">
    <property type="entry name" value="Ubl_WDR48"/>
    <property type="match status" value="1"/>
</dbReference>
<feature type="compositionally biased region" description="Acidic residues" evidence="4">
    <location>
        <begin position="251"/>
        <end position="267"/>
    </location>
</feature>
<dbReference type="CDD" id="cd00200">
    <property type="entry name" value="WD40"/>
    <property type="match status" value="1"/>
</dbReference>
<dbReference type="SMART" id="SM00320">
    <property type="entry name" value="WD40"/>
    <property type="match status" value="8"/>
</dbReference>
<feature type="compositionally biased region" description="Low complexity" evidence="4">
    <location>
        <begin position="122"/>
        <end position="143"/>
    </location>
</feature>
<dbReference type="Pfam" id="PF11816">
    <property type="entry name" value="DUF3337"/>
    <property type="match status" value="1"/>
</dbReference>
<dbReference type="PANTHER" id="PTHR19862">
    <property type="entry name" value="WD REPEAT-CONTAINING PROTEIN 48"/>
    <property type="match status" value="1"/>
</dbReference>
<feature type="repeat" description="WD" evidence="3">
    <location>
        <begin position="479"/>
        <end position="510"/>
    </location>
</feature>
<keyword evidence="7" id="KW-1185">Reference proteome</keyword>
<feature type="region of interest" description="Disordered" evidence="4">
    <location>
        <begin position="1368"/>
        <end position="1438"/>
    </location>
</feature>
<feature type="compositionally biased region" description="Polar residues" evidence="4">
    <location>
        <begin position="1001"/>
        <end position="1010"/>
    </location>
</feature>
<dbReference type="Pfam" id="PF00400">
    <property type="entry name" value="WD40"/>
    <property type="match status" value="4"/>
</dbReference>
<proteinExistence type="predicted"/>
<feature type="compositionally biased region" description="Pro residues" evidence="4">
    <location>
        <begin position="1"/>
        <end position="10"/>
    </location>
</feature>
<sequence length="1438" mass="155537">MPRPSLPPTPAASTEIPGKPDTGAAHDPSWVLPPAAMSDRSRSSVSSSSVASCNASDSSYHPTSPVPVKHSVASTAHSSSSNSRKRSANGAVATQDDYGLPPPPTRLRKIIQMKPKEEKSVTQEQESQATEAATTAGSTAKGKSSGGRGKKQNNGTTAAGRKIARKTAHSLIERRRRSKMNEEFGVLKDMIPACTGQEMHKLAILQASIEYMRYLERCVAELKAASRAKRSSESPPQQLTEMTQWQPPTNVEEDEEEEENDQDEDMSDAVSPTTATPNAQSAQPPFPGPPSSTTSPIIYPTDRGHFSAHTSPALLPADGDHRRLSSVNTSPNIFGIPQHRFSFSAHSTTTSPSILPSPSVVGRAESRSRHPSFALTSPALGPQPDSREDHEATAALLMLNNDLLPLANSAAGHRLGVNGLAVDPYNSILYSGGRDGVICAWDTHLDLRPAQEREGYGSLAGLDDAPPAPKPATTFRQQVQAHTHWINDIILAQNNEALVSASSDISVKLWRPASHDALPPQTLGLHSDYVKCLASPSPTANWVASGGLDRKINLWDLNGGGKTLQIAVGDDENTAKGSVYALAATNSLIASGGPESIVRVWDSRSGKRITKFVGHTDNIRDILIAKEGDTIMTASSDQTVKVWSLTAGRCMYTLTMHNDSVWSLYSDHPQLSVFYSSDRSGLVAKTDVRGCIEMDEGLSVAVCQEHGGVSKVAVAGDYVWTATASSSINRWQDVNTEADVQLPDNKHHRLSSATARTRIPSPTSPTSPPSMSIAPPAEKIPRNALLRMSNAASFHLYRDRDQESATLHSVASLRKQPELIEDEAKGPTPMRPLPDFSIEGQNGLIKHFLLSDRRRVLTLDTAGEVMLWDLLKCAPIKSFGKRHLEDVAPEVNTTETVAHWCAVDTRTGSLTCVLEENYCFDAEMYADELQLEEAIEFREDQRINLGKWILRYLFANLIDEEIKRDESFRQNILLEKKQQRKSPGTIEIPDAQMNGWKEGSAPSSATTLRANNGFHLPVTTPGLAIGVATPGGHPHAHTHQTTNHLPPTAEEGTQLEQTTSGGSKERNSGDYFSTSPRTQAATTPSSASQPRKSGEAQSPTDGDKENNKEGTMFGRKFKMSFGGMKKLGRTTTSDTTSKPSMESPTETPEESDSHTSKSEDRVIEDNLLGVIQAIRHRYEDELQEGAQNLTSAITPSLANETPVLKPPIGTSILIQEDRPDSGGVADLFEGTVGSLGQQADFIEKVAPKWLGEVLLKNTIPFKEIVKVSFILEPYQNILPAIASDGNNRLNANRMLRARKIMAYVAERIEPPPEQPDPNALRPEEYLELYCNNQLISPTMTLATIRAHVWRGGGDVILYYKANGRKEIKHAQPAPPEGPHPPYVPPNSNIPLTPGSPGLVSPAGFGSGLSPGSPARSPRTSGEGKGVPGSYDPGKAMPP</sequence>
<feature type="compositionally biased region" description="Low complexity" evidence="4">
    <location>
        <begin position="68"/>
        <end position="82"/>
    </location>
</feature>
<dbReference type="InterPro" id="IPR019775">
    <property type="entry name" value="WD40_repeat_CS"/>
</dbReference>
<comment type="caution">
    <text evidence="6">The sequence shown here is derived from an EMBL/GenBank/DDBJ whole genome shotgun (WGS) entry which is preliminary data.</text>
</comment>
<gene>
    <name evidence="6" type="primary">bun107</name>
    <name evidence="6" type="ORF">DBV05_g9366</name>
</gene>
<reference evidence="6 7" key="1">
    <citation type="journal article" date="2019" name="Sci. Rep.">
        <title>A multi-omics analysis of the grapevine pathogen Lasiodiplodia theobromae reveals that temperature affects the expression of virulence- and pathogenicity-related genes.</title>
        <authorList>
            <person name="Felix C."/>
            <person name="Meneses R."/>
            <person name="Goncalves M.F.M."/>
            <person name="Tilleman L."/>
            <person name="Duarte A.S."/>
            <person name="Jorrin-Novo J.V."/>
            <person name="Van de Peer Y."/>
            <person name="Deforce D."/>
            <person name="Van Nieuwerburgh F."/>
            <person name="Esteves A.C."/>
            <person name="Alves A."/>
        </authorList>
    </citation>
    <scope>NUCLEOTIDE SEQUENCE [LARGE SCALE GENOMIC DNA]</scope>
    <source>
        <strain evidence="6 7">LA-SOL3</strain>
    </source>
</reference>
<evidence type="ECO:0000259" key="5">
    <source>
        <dbReference type="PROSITE" id="PS50888"/>
    </source>
</evidence>
<feature type="region of interest" description="Disordered" evidence="4">
    <location>
        <begin position="347"/>
        <end position="387"/>
    </location>
</feature>
<dbReference type="OrthoDB" id="2421129at2759"/>
<dbReference type="PROSITE" id="PS50294">
    <property type="entry name" value="WD_REPEATS_REGION"/>
    <property type="match status" value="3"/>
</dbReference>
<organism evidence="6 7">
    <name type="scientific">Lasiodiplodia theobromae</name>
    <dbReference type="NCBI Taxonomy" id="45133"/>
    <lineage>
        <taxon>Eukaryota</taxon>
        <taxon>Fungi</taxon>
        <taxon>Dikarya</taxon>
        <taxon>Ascomycota</taxon>
        <taxon>Pezizomycotina</taxon>
        <taxon>Dothideomycetes</taxon>
        <taxon>Dothideomycetes incertae sedis</taxon>
        <taxon>Botryosphaeriales</taxon>
        <taxon>Botryosphaeriaceae</taxon>
        <taxon>Lasiodiplodia</taxon>
    </lineage>
</organism>
<dbReference type="Proteomes" id="UP000325902">
    <property type="component" value="Unassembled WGS sequence"/>
</dbReference>
<dbReference type="Gene3D" id="4.10.280.10">
    <property type="entry name" value="Helix-loop-helix DNA-binding domain"/>
    <property type="match status" value="1"/>
</dbReference>
<dbReference type="InterPro" id="IPR011598">
    <property type="entry name" value="bHLH_dom"/>
</dbReference>
<feature type="compositionally biased region" description="Basic and acidic residues" evidence="4">
    <location>
        <begin position="1151"/>
        <end position="1163"/>
    </location>
</feature>
<protein>
    <submittedName>
        <fullName evidence="6">UBP9-binding protein</fullName>
    </submittedName>
</protein>
<name>A0A5N5D343_9PEZI</name>
<accession>A0A5N5D343</accession>
<feature type="domain" description="BHLH" evidence="5">
    <location>
        <begin position="164"/>
        <end position="215"/>
    </location>
</feature>
<feature type="compositionally biased region" description="Low complexity" evidence="4">
    <location>
        <begin position="1135"/>
        <end position="1146"/>
    </location>
</feature>
<evidence type="ECO:0000256" key="1">
    <source>
        <dbReference type="ARBA" id="ARBA00022574"/>
    </source>
</evidence>
<dbReference type="InterPro" id="IPR036322">
    <property type="entry name" value="WD40_repeat_dom_sf"/>
</dbReference>
<feature type="compositionally biased region" description="Low complexity" evidence="4">
    <location>
        <begin position="291"/>
        <end position="301"/>
    </location>
</feature>
<dbReference type="GO" id="GO:0046983">
    <property type="term" value="F:protein dimerization activity"/>
    <property type="evidence" value="ECO:0007669"/>
    <property type="project" value="InterPro"/>
</dbReference>
<dbReference type="GO" id="GO:0000724">
    <property type="term" value="P:double-strand break repair via homologous recombination"/>
    <property type="evidence" value="ECO:0007669"/>
    <property type="project" value="TreeGrafter"/>
</dbReference>
<feature type="repeat" description="WD" evidence="3">
    <location>
        <begin position="586"/>
        <end position="611"/>
    </location>
</feature>
<evidence type="ECO:0000313" key="7">
    <source>
        <dbReference type="Proteomes" id="UP000325902"/>
    </source>
</evidence>
<feature type="compositionally biased region" description="Pro residues" evidence="4">
    <location>
        <begin position="1372"/>
        <end position="1384"/>
    </location>
</feature>
<feature type="region of interest" description="Disordered" evidence="4">
    <location>
        <begin position="978"/>
        <end position="1163"/>
    </location>
</feature>
<evidence type="ECO:0000256" key="2">
    <source>
        <dbReference type="ARBA" id="ARBA00022737"/>
    </source>
</evidence>
<dbReference type="InterPro" id="IPR051246">
    <property type="entry name" value="WDR48"/>
</dbReference>
<dbReference type="InterPro" id="IPR015943">
    <property type="entry name" value="WD40/YVTN_repeat-like_dom_sf"/>
</dbReference>
<evidence type="ECO:0000313" key="6">
    <source>
        <dbReference type="EMBL" id="KAB2571977.1"/>
    </source>
</evidence>
<feature type="repeat" description="WD" evidence="3">
    <location>
        <begin position="523"/>
        <end position="565"/>
    </location>
</feature>
<keyword evidence="2" id="KW-0677">Repeat</keyword>
<dbReference type="SUPFAM" id="SSF47459">
    <property type="entry name" value="HLH, helix-loop-helix DNA-binding domain"/>
    <property type="match status" value="1"/>
</dbReference>
<keyword evidence="1 3" id="KW-0853">WD repeat</keyword>
<dbReference type="PROSITE" id="PS00678">
    <property type="entry name" value="WD_REPEATS_1"/>
    <property type="match status" value="1"/>
</dbReference>
<evidence type="ECO:0000256" key="3">
    <source>
        <dbReference type="PROSITE-ProRule" id="PRU00221"/>
    </source>
</evidence>
<dbReference type="InterPro" id="IPR021772">
    <property type="entry name" value="WDR48/Bun107"/>
</dbReference>
<dbReference type="Pfam" id="PF00010">
    <property type="entry name" value="HLH"/>
    <property type="match status" value="1"/>
</dbReference>
<dbReference type="SUPFAM" id="SSF50978">
    <property type="entry name" value="WD40 repeat-like"/>
    <property type="match status" value="1"/>
</dbReference>
<feature type="compositionally biased region" description="Polar residues" evidence="4">
    <location>
        <begin position="235"/>
        <end position="249"/>
    </location>
</feature>
<dbReference type="InterPro" id="IPR036638">
    <property type="entry name" value="HLH_DNA-bd_sf"/>
</dbReference>
<dbReference type="InterPro" id="IPR001680">
    <property type="entry name" value="WD40_rpt"/>
</dbReference>
<feature type="region of interest" description="Disordered" evidence="4">
    <location>
        <begin position="1"/>
        <end position="164"/>
    </location>
</feature>
<dbReference type="PROSITE" id="PS50082">
    <property type="entry name" value="WD_REPEATS_2"/>
    <property type="match status" value="5"/>
</dbReference>
<feature type="compositionally biased region" description="Polar residues" evidence="4">
    <location>
        <begin position="270"/>
        <end position="283"/>
    </location>
</feature>
<evidence type="ECO:0000256" key="4">
    <source>
        <dbReference type="SAM" id="MobiDB-lite"/>
    </source>
</evidence>
<dbReference type="EMBL" id="VCHE01000088">
    <property type="protein sequence ID" value="KAB2571977.1"/>
    <property type="molecule type" value="Genomic_DNA"/>
</dbReference>
<feature type="region of interest" description="Disordered" evidence="4">
    <location>
        <begin position="226"/>
        <end position="306"/>
    </location>
</feature>
<feature type="region of interest" description="Disordered" evidence="4">
    <location>
        <begin position="745"/>
        <end position="776"/>
    </location>
</feature>
<feature type="compositionally biased region" description="Polar residues" evidence="4">
    <location>
        <begin position="1070"/>
        <end position="1100"/>
    </location>
</feature>
<feature type="repeat" description="WD" evidence="3">
    <location>
        <begin position="410"/>
        <end position="442"/>
    </location>
</feature>
<dbReference type="GO" id="GO:0043130">
    <property type="term" value="F:ubiquitin binding"/>
    <property type="evidence" value="ECO:0007669"/>
    <property type="project" value="TreeGrafter"/>
</dbReference>
<feature type="repeat" description="WD" evidence="3">
    <location>
        <begin position="612"/>
        <end position="653"/>
    </location>
</feature>
<dbReference type="PANTHER" id="PTHR19862:SF14">
    <property type="entry name" value="WD REPEAT-CONTAINING PROTEIN 48"/>
    <property type="match status" value="1"/>
</dbReference>
<feature type="compositionally biased region" description="Low complexity" evidence="4">
    <location>
        <begin position="347"/>
        <end position="359"/>
    </location>
</feature>